<proteinExistence type="predicted"/>
<gene>
    <name evidence="1" type="ORF">MANES_08G076400</name>
</gene>
<accession>A0A2C9VFK2</accession>
<protein>
    <submittedName>
        <fullName evidence="1">Uncharacterized protein</fullName>
    </submittedName>
</protein>
<organism evidence="1">
    <name type="scientific">Manihot esculenta</name>
    <name type="common">Cassava</name>
    <name type="synonym">Jatropha manihot</name>
    <dbReference type="NCBI Taxonomy" id="3983"/>
    <lineage>
        <taxon>Eukaryota</taxon>
        <taxon>Viridiplantae</taxon>
        <taxon>Streptophyta</taxon>
        <taxon>Embryophyta</taxon>
        <taxon>Tracheophyta</taxon>
        <taxon>Spermatophyta</taxon>
        <taxon>Magnoliopsida</taxon>
        <taxon>eudicotyledons</taxon>
        <taxon>Gunneridae</taxon>
        <taxon>Pentapetalae</taxon>
        <taxon>rosids</taxon>
        <taxon>fabids</taxon>
        <taxon>Malpighiales</taxon>
        <taxon>Euphorbiaceae</taxon>
        <taxon>Crotonoideae</taxon>
        <taxon>Manihoteae</taxon>
        <taxon>Manihot</taxon>
    </lineage>
</organism>
<sequence length="60" mass="6662">MQVLSIFSSPSPSISLPTSTLICNWDHGHITLTNRQPLINRKDNMRGAIESLLESVRDAV</sequence>
<evidence type="ECO:0000313" key="1">
    <source>
        <dbReference type="EMBL" id="OAY43516.1"/>
    </source>
</evidence>
<reference evidence="1" key="1">
    <citation type="submission" date="2016-02" db="EMBL/GenBank/DDBJ databases">
        <title>WGS assembly of Manihot esculenta.</title>
        <authorList>
            <person name="Bredeson J.V."/>
            <person name="Prochnik S.E."/>
            <person name="Lyons J.B."/>
            <person name="Schmutz J."/>
            <person name="Grimwood J."/>
            <person name="Vrebalov J."/>
            <person name="Bart R.S."/>
            <person name="Amuge T."/>
            <person name="Ferguson M.E."/>
            <person name="Green R."/>
            <person name="Putnam N."/>
            <person name="Stites J."/>
            <person name="Rounsley S."/>
            <person name="Rokhsar D.S."/>
        </authorList>
    </citation>
    <scope>NUCLEOTIDE SEQUENCE [LARGE SCALE GENOMIC DNA]</scope>
    <source>
        <tissue evidence="1">Leaf</tissue>
    </source>
</reference>
<dbReference type="AlphaFoldDB" id="A0A2C9VFK2"/>
<name>A0A2C9VFK2_MANES</name>
<dbReference type="EMBL" id="CM004394">
    <property type="protein sequence ID" value="OAY43516.1"/>
    <property type="molecule type" value="Genomic_DNA"/>
</dbReference>